<dbReference type="GO" id="GO:0005789">
    <property type="term" value="C:endoplasmic reticulum membrane"/>
    <property type="evidence" value="ECO:0007669"/>
    <property type="project" value="TreeGrafter"/>
</dbReference>
<feature type="transmembrane region" description="Helical" evidence="10">
    <location>
        <begin position="113"/>
        <end position="131"/>
    </location>
</feature>
<keyword evidence="6 10" id="KW-1133">Transmembrane helix</keyword>
<dbReference type="OrthoDB" id="434092at2759"/>
<keyword evidence="12" id="KW-1185">Reference proteome</keyword>
<feature type="transmembrane region" description="Helical" evidence="10">
    <location>
        <begin position="167"/>
        <end position="189"/>
    </location>
</feature>
<protein>
    <recommendedName>
        <fullName evidence="10">Elongation of very long chain fatty acids protein</fullName>
        <ecNumber evidence="10">2.3.1.199</ecNumber>
    </recommendedName>
    <alternativeName>
        <fullName evidence="10">Very-long-chain 3-oxoacyl-CoA synthase</fullName>
    </alternativeName>
</protein>
<gene>
    <name evidence="11" type="ORF">HCN44_007597</name>
</gene>
<evidence type="ECO:0000313" key="12">
    <source>
        <dbReference type="Proteomes" id="UP000639338"/>
    </source>
</evidence>
<evidence type="ECO:0000256" key="8">
    <source>
        <dbReference type="ARBA" id="ARBA00023136"/>
    </source>
</evidence>
<evidence type="ECO:0000256" key="4">
    <source>
        <dbReference type="ARBA" id="ARBA00022692"/>
    </source>
</evidence>
<dbReference type="GO" id="GO:0019367">
    <property type="term" value="P:fatty acid elongation, saturated fatty acid"/>
    <property type="evidence" value="ECO:0007669"/>
    <property type="project" value="TreeGrafter"/>
</dbReference>
<dbReference type="Proteomes" id="UP000639338">
    <property type="component" value="Unassembled WGS sequence"/>
</dbReference>
<feature type="transmembrane region" description="Helical" evidence="10">
    <location>
        <begin position="23"/>
        <end position="41"/>
    </location>
</feature>
<dbReference type="InterPro" id="IPR002076">
    <property type="entry name" value="ELO_fam"/>
</dbReference>
<organism evidence="11 12">
    <name type="scientific">Aphidius gifuensis</name>
    <name type="common">Parasitoid wasp</name>
    <dbReference type="NCBI Taxonomy" id="684658"/>
    <lineage>
        <taxon>Eukaryota</taxon>
        <taxon>Metazoa</taxon>
        <taxon>Ecdysozoa</taxon>
        <taxon>Arthropoda</taxon>
        <taxon>Hexapoda</taxon>
        <taxon>Insecta</taxon>
        <taxon>Pterygota</taxon>
        <taxon>Neoptera</taxon>
        <taxon>Endopterygota</taxon>
        <taxon>Hymenoptera</taxon>
        <taxon>Apocrita</taxon>
        <taxon>Ichneumonoidea</taxon>
        <taxon>Braconidae</taxon>
        <taxon>Aphidiinae</taxon>
        <taxon>Aphidius</taxon>
    </lineage>
</organism>
<accession>A0A834XKT5</accession>
<keyword evidence="5 10" id="KW-0276">Fatty acid metabolism</keyword>
<keyword evidence="2 10" id="KW-0444">Lipid biosynthesis</keyword>
<feature type="transmembrane region" description="Helical" evidence="10">
    <location>
        <begin position="231"/>
        <end position="251"/>
    </location>
</feature>
<dbReference type="EMBL" id="JACMRX010000006">
    <property type="protein sequence ID" value="KAF7988103.1"/>
    <property type="molecule type" value="Genomic_DNA"/>
</dbReference>
<name>A0A834XKT5_APHGI</name>
<feature type="transmembrane region" description="Helical" evidence="10">
    <location>
        <begin position="201"/>
        <end position="219"/>
    </location>
</feature>
<proteinExistence type="inferred from homology"/>
<dbReference type="PANTHER" id="PTHR11157">
    <property type="entry name" value="FATTY ACID ACYL TRANSFERASE-RELATED"/>
    <property type="match status" value="1"/>
</dbReference>
<evidence type="ECO:0000313" key="11">
    <source>
        <dbReference type="EMBL" id="KAF7988103.1"/>
    </source>
</evidence>
<feature type="transmembrane region" description="Helical" evidence="10">
    <location>
        <begin position="143"/>
        <end position="161"/>
    </location>
</feature>
<evidence type="ECO:0000256" key="1">
    <source>
        <dbReference type="ARBA" id="ARBA00004141"/>
    </source>
</evidence>
<comment type="similarity">
    <text evidence="10">Belongs to the ELO family.</text>
</comment>
<evidence type="ECO:0000256" key="9">
    <source>
        <dbReference type="ARBA" id="ARBA00023160"/>
    </source>
</evidence>
<keyword evidence="3 10" id="KW-0808">Transferase</keyword>
<dbReference type="Pfam" id="PF01151">
    <property type="entry name" value="ELO"/>
    <property type="match status" value="1"/>
</dbReference>
<comment type="catalytic activity">
    <reaction evidence="10">
        <text>a very-long-chain acyl-CoA + malonyl-CoA + H(+) = a very-long-chain 3-oxoacyl-CoA + CO2 + CoA</text>
        <dbReference type="Rhea" id="RHEA:32727"/>
        <dbReference type="ChEBI" id="CHEBI:15378"/>
        <dbReference type="ChEBI" id="CHEBI:16526"/>
        <dbReference type="ChEBI" id="CHEBI:57287"/>
        <dbReference type="ChEBI" id="CHEBI:57384"/>
        <dbReference type="ChEBI" id="CHEBI:90725"/>
        <dbReference type="ChEBI" id="CHEBI:90736"/>
        <dbReference type="EC" id="2.3.1.199"/>
    </reaction>
</comment>
<dbReference type="GO" id="GO:0009922">
    <property type="term" value="F:fatty acid elongase activity"/>
    <property type="evidence" value="ECO:0007669"/>
    <property type="project" value="UniProtKB-EC"/>
</dbReference>
<dbReference type="AlphaFoldDB" id="A0A834XKT5"/>
<reference evidence="11 12" key="1">
    <citation type="submission" date="2020-08" db="EMBL/GenBank/DDBJ databases">
        <title>Aphidius gifuensis genome sequencing and assembly.</title>
        <authorList>
            <person name="Du Z."/>
        </authorList>
    </citation>
    <scope>NUCLEOTIDE SEQUENCE [LARGE SCALE GENOMIC DNA]</scope>
    <source>
        <strain evidence="11">YNYX2018</strain>
        <tissue evidence="11">Adults</tissue>
    </source>
</reference>
<sequence length="284" mass="33397">MSGIVDWYNDLMQNKIDRRTEDWFLVVGPGPLLIIIASYIYFSTTAGPRYMRDKKPYSLKYILIGYNIVQVIFSYVILHEGLAGGWLNDYSFGCQPVDRSNSPTALRMARAVWLYYICKLIEFSDTIFFVLRKKERQLSFLHIFHHSIITLAAWIAVRFYPGGHSTLLGVINSFIHVLMYGYYMLSAFGPHMEKYLWWKKYLTRLQLIQFCIVFVHNAQHFFIDCNFPKSLAALLCLNSGVFIYLFGSFYIKTYLKNKNDEKEFKKNNNNCNKIDDYKNDKKSK</sequence>
<dbReference type="GO" id="GO:0042761">
    <property type="term" value="P:very long-chain fatty acid biosynthetic process"/>
    <property type="evidence" value="ECO:0007669"/>
    <property type="project" value="TreeGrafter"/>
</dbReference>
<keyword evidence="7 10" id="KW-0443">Lipid metabolism</keyword>
<keyword evidence="8 10" id="KW-0472">Membrane</keyword>
<evidence type="ECO:0000256" key="2">
    <source>
        <dbReference type="ARBA" id="ARBA00022516"/>
    </source>
</evidence>
<dbReference type="GO" id="GO:0034626">
    <property type="term" value="P:fatty acid elongation, polyunsaturated fatty acid"/>
    <property type="evidence" value="ECO:0007669"/>
    <property type="project" value="TreeGrafter"/>
</dbReference>
<evidence type="ECO:0000256" key="6">
    <source>
        <dbReference type="ARBA" id="ARBA00022989"/>
    </source>
</evidence>
<dbReference type="GO" id="GO:0034625">
    <property type="term" value="P:fatty acid elongation, monounsaturated fatty acid"/>
    <property type="evidence" value="ECO:0007669"/>
    <property type="project" value="TreeGrafter"/>
</dbReference>
<dbReference type="EC" id="2.3.1.199" evidence="10"/>
<evidence type="ECO:0000256" key="10">
    <source>
        <dbReference type="RuleBase" id="RU361115"/>
    </source>
</evidence>
<dbReference type="GO" id="GO:0030148">
    <property type="term" value="P:sphingolipid biosynthetic process"/>
    <property type="evidence" value="ECO:0007669"/>
    <property type="project" value="TreeGrafter"/>
</dbReference>
<comment type="caution">
    <text evidence="11">The sequence shown here is derived from an EMBL/GenBank/DDBJ whole genome shotgun (WGS) entry which is preliminary data.</text>
</comment>
<evidence type="ECO:0000256" key="7">
    <source>
        <dbReference type="ARBA" id="ARBA00023098"/>
    </source>
</evidence>
<dbReference type="PANTHER" id="PTHR11157:SF28">
    <property type="entry name" value="ELONGATION OF VERY LONG CHAIN FATTY ACIDS PROTEIN"/>
    <property type="match status" value="1"/>
</dbReference>
<feature type="transmembrane region" description="Helical" evidence="10">
    <location>
        <begin position="61"/>
        <end position="78"/>
    </location>
</feature>
<keyword evidence="9 10" id="KW-0275">Fatty acid biosynthesis</keyword>
<comment type="subcellular location">
    <subcellularLocation>
        <location evidence="1">Membrane</location>
        <topology evidence="1">Multi-pass membrane protein</topology>
    </subcellularLocation>
</comment>
<evidence type="ECO:0000256" key="3">
    <source>
        <dbReference type="ARBA" id="ARBA00022679"/>
    </source>
</evidence>
<evidence type="ECO:0000256" key="5">
    <source>
        <dbReference type="ARBA" id="ARBA00022832"/>
    </source>
</evidence>
<keyword evidence="4 10" id="KW-0812">Transmembrane</keyword>